<feature type="region of interest" description="Disordered" evidence="1">
    <location>
        <begin position="108"/>
        <end position="127"/>
    </location>
</feature>
<proteinExistence type="predicted"/>
<protein>
    <submittedName>
        <fullName evidence="2">Uncharacterized protein</fullName>
    </submittedName>
</protein>
<name>A0A4C1ZB51_EUMVA</name>
<accession>A0A4C1ZB51</accession>
<sequence>MSSNVDRICNYFLFCPLYSIGRIFRDQTEALGVKGLTKYMVLFQGSNKSFRVHFVVLKHTPPPHLVLKNRKLHQYWKDGFILNTSWPLDDAGHALTQRDGYLMERGLTEENDSSNPQRNPKTEVSHPYSKRISVESADFRATVVYCNMALPLASLFPNRAIAYEYYIEPVFDIDSGFL</sequence>
<evidence type="ECO:0000256" key="1">
    <source>
        <dbReference type="SAM" id="MobiDB-lite"/>
    </source>
</evidence>
<keyword evidence="3" id="KW-1185">Reference proteome</keyword>
<evidence type="ECO:0000313" key="3">
    <source>
        <dbReference type="Proteomes" id="UP000299102"/>
    </source>
</evidence>
<evidence type="ECO:0000313" key="2">
    <source>
        <dbReference type="EMBL" id="GBP85796.1"/>
    </source>
</evidence>
<dbReference type="Proteomes" id="UP000299102">
    <property type="component" value="Unassembled WGS sequence"/>
</dbReference>
<organism evidence="2 3">
    <name type="scientific">Eumeta variegata</name>
    <name type="common">Bagworm moth</name>
    <name type="synonym">Eumeta japonica</name>
    <dbReference type="NCBI Taxonomy" id="151549"/>
    <lineage>
        <taxon>Eukaryota</taxon>
        <taxon>Metazoa</taxon>
        <taxon>Ecdysozoa</taxon>
        <taxon>Arthropoda</taxon>
        <taxon>Hexapoda</taxon>
        <taxon>Insecta</taxon>
        <taxon>Pterygota</taxon>
        <taxon>Neoptera</taxon>
        <taxon>Endopterygota</taxon>
        <taxon>Lepidoptera</taxon>
        <taxon>Glossata</taxon>
        <taxon>Ditrysia</taxon>
        <taxon>Tineoidea</taxon>
        <taxon>Psychidae</taxon>
        <taxon>Oiketicinae</taxon>
        <taxon>Eumeta</taxon>
    </lineage>
</organism>
<dbReference type="AlphaFoldDB" id="A0A4C1ZB51"/>
<gene>
    <name evidence="2" type="ORF">EVAR_77900_1</name>
</gene>
<reference evidence="2 3" key="1">
    <citation type="journal article" date="2019" name="Commun. Biol.">
        <title>The bagworm genome reveals a unique fibroin gene that provides high tensile strength.</title>
        <authorList>
            <person name="Kono N."/>
            <person name="Nakamura H."/>
            <person name="Ohtoshi R."/>
            <person name="Tomita M."/>
            <person name="Numata K."/>
            <person name="Arakawa K."/>
        </authorList>
    </citation>
    <scope>NUCLEOTIDE SEQUENCE [LARGE SCALE GENOMIC DNA]</scope>
</reference>
<dbReference type="EMBL" id="BGZK01001760">
    <property type="protein sequence ID" value="GBP85796.1"/>
    <property type="molecule type" value="Genomic_DNA"/>
</dbReference>
<comment type="caution">
    <text evidence="2">The sequence shown here is derived from an EMBL/GenBank/DDBJ whole genome shotgun (WGS) entry which is preliminary data.</text>
</comment>